<keyword evidence="3" id="KW-1185">Reference proteome</keyword>
<evidence type="ECO:0000256" key="1">
    <source>
        <dbReference type="SAM" id="Phobius"/>
    </source>
</evidence>
<keyword evidence="1" id="KW-0472">Membrane</keyword>
<feature type="transmembrane region" description="Helical" evidence="1">
    <location>
        <begin position="6"/>
        <end position="30"/>
    </location>
</feature>
<comment type="caution">
    <text evidence="2">The sequence shown here is derived from an EMBL/GenBank/DDBJ whole genome shotgun (WGS) entry which is preliminary data.</text>
</comment>
<evidence type="ECO:0000313" key="3">
    <source>
        <dbReference type="Proteomes" id="UP000250831"/>
    </source>
</evidence>
<dbReference type="EMBL" id="QCXX01000002">
    <property type="protein sequence ID" value="PUV25268.1"/>
    <property type="molecule type" value="Genomic_DNA"/>
</dbReference>
<protein>
    <submittedName>
        <fullName evidence="2">Uncharacterized protein</fullName>
    </submittedName>
</protein>
<sequence length="137" mass="15565">MHIIEKIPLVILCIGIISLIAGVYLLLLYLGLTIISAKGFGKDRIEKVFRLAYNVLHVGMLIFLLGLAGMTVCMAIEGLRKGEYKLRFSRIGGGYTRINWTDRPIRFAFQTVAYIGFSSWLIYFLVKQIRSFSRKKG</sequence>
<dbReference type="RefSeq" id="WP_108633603.1">
    <property type="nucleotide sequence ID" value="NZ_QCXX01000002.1"/>
</dbReference>
<dbReference type="Proteomes" id="UP000250831">
    <property type="component" value="Unassembled WGS sequence"/>
</dbReference>
<proteinExistence type="predicted"/>
<keyword evidence="1" id="KW-1133">Transmembrane helix</keyword>
<keyword evidence="1" id="KW-0812">Transmembrane</keyword>
<dbReference type="AlphaFoldDB" id="A0A363NX32"/>
<organism evidence="2 3">
    <name type="scientific">Sphingobacterium athyrii</name>
    <dbReference type="NCBI Taxonomy" id="2152717"/>
    <lineage>
        <taxon>Bacteria</taxon>
        <taxon>Pseudomonadati</taxon>
        <taxon>Bacteroidota</taxon>
        <taxon>Sphingobacteriia</taxon>
        <taxon>Sphingobacteriales</taxon>
        <taxon>Sphingobacteriaceae</taxon>
        <taxon>Sphingobacterium</taxon>
    </lineage>
</organism>
<feature type="transmembrane region" description="Helical" evidence="1">
    <location>
        <begin position="107"/>
        <end position="126"/>
    </location>
</feature>
<feature type="transmembrane region" description="Helical" evidence="1">
    <location>
        <begin position="51"/>
        <end position="79"/>
    </location>
</feature>
<dbReference type="OrthoDB" id="1495666at2"/>
<evidence type="ECO:0000313" key="2">
    <source>
        <dbReference type="EMBL" id="PUV25268.1"/>
    </source>
</evidence>
<gene>
    <name evidence="2" type="ORF">DCO56_10085</name>
</gene>
<reference evidence="2 3" key="1">
    <citation type="submission" date="2018-04" db="EMBL/GenBank/DDBJ databases">
        <title>Sphingobacterium sp. M46 Genome.</title>
        <authorList>
            <person name="Cheng J."/>
            <person name="Li Y."/>
        </authorList>
    </citation>
    <scope>NUCLEOTIDE SEQUENCE [LARGE SCALE GENOMIC DNA]</scope>
    <source>
        <strain evidence="2 3">M46</strain>
    </source>
</reference>
<accession>A0A363NX32</accession>
<name>A0A363NX32_9SPHI</name>